<proteinExistence type="predicted"/>
<organism evidence="1 2">
    <name type="scientific">Agrobacterium salinitolerans</name>
    <dbReference type="NCBI Taxonomy" id="1183413"/>
    <lineage>
        <taxon>Bacteria</taxon>
        <taxon>Pseudomonadati</taxon>
        <taxon>Pseudomonadota</taxon>
        <taxon>Alphaproteobacteria</taxon>
        <taxon>Hyphomicrobiales</taxon>
        <taxon>Rhizobiaceae</taxon>
        <taxon>Rhizobium/Agrobacterium group</taxon>
        <taxon>Agrobacterium</taxon>
    </lineage>
</organism>
<dbReference type="Proteomes" id="UP000298735">
    <property type="component" value="Chromosome Circular"/>
</dbReference>
<dbReference type="EMBL" id="CP109968">
    <property type="protein sequence ID" value="UYZ08403.1"/>
    <property type="molecule type" value="Genomic_DNA"/>
</dbReference>
<dbReference type="RefSeq" id="WP_246666542.1">
    <property type="nucleotide sequence ID" value="NZ_CP109968.1"/>
</dbReference>
<sequence length="105" mass="11481">MKVAILLPKERSGMSQSLRIDSSLALRLMRIVFLLPSFYAFLSSMAWAEDKAPDSAATMAEFVRDNPSCVDFTDGCSVCTVTDGKIVCSAPRIQCQVKALTCTRP</sequence>
<accession>A0A9X9KBR3</accession>
<dbReference type="AlphaFoldDB" id="A0A9X9KBR3"/>
<reference evidence="1" key="1">
    <citation type="submission" date="2022-10" db="EMBL/GenBank/DDBJ databases">
        <title>Complete genome sequence of Agrobacterium salinitolerans CFBP5507.</title>
        <authorList>
            <person name="Tchabashvili S."/>
            <person name="Yen H.-C."/>
            <person name="Haryono M."/>
            <person name="Lin Y.-C."/>
            <person name="Lai E.-M."/>
            <person name="Kuo C.-H."/>
        </authorList>
    </citation>
    <scope>NUCLEOTIDE SEQUENCE</scope>
    <source>
        <strain evidence="1">CFBP5507</strain>
    </source>
</reference>
<protein>
    <submittedName>
        <fullName evidence="1">Uncharacterized protein</fullName>
    </submittedName>
</protein>
<evidence type="ECO:0000313" key="2">
    <source>
        <dbReference type="Proteomes" id="UP000298735"/>
    </source>
</evidence>
<name>A0A9X9KBR3_9HYPH</name>
<dbReference type="KEGG" id="asal:CFBP5507_05210"/>
<evidence type="ECO:0000313" key="1">
    <source>
        <dbReference type="EMBL" id="UYZ08403.1"/>
    </source>
</evidence>
<gene>
    <name evidence="1" type="ORF">CFBP5507_05210</name>
</gene>